<evidence type="ECO:0000259" key="2">
    <source>
        <dbReference type="Pfam" id="PF02350"/>
    </source>
</evidence>
<dbReference type="Gene3D" id="3.40.50.2000">
    <property type="entry name" value="Glycogen Phosphorylase B"/>
    <property type="match status" value="2"/>
</dbReference>
<comment type="similarity">
    <text evidence="1">Belongs to the UDP-N-acetylglucosamine 2-epimerase family.</text>
</comment>
<sequence>MSWRRGRPIRLSHWTQRGTSSWSPRIAGKARGRGWTAWRALARLAAGPDVQMVVPLHRNPLAAKPLAEALANHPGVTLLPPQDYRAFVALLSRAALVVTDSGGVQEEAATLGIPVLVAREETDRPEAMEAGTTLVVGTWEAALLAAAHRLLDAPPRPLRPSLAFGDGRAAPRILAALETFRQVEAPVPALAFRP</sequence>
<evidence type="ECO:0000256" key="1">
    <source>
        <dbReference type="RuleBase" id="RU003513"/>
    </source>
</evidence>
<name>A0ABT3NS66_9PROT</name>
<protein>
    <submittedName>
        <fullName evidence="3">UDP-N-acetyl glucosamine 2-epimerase</fullName>
    </submittedName>
</protein>
<feature type="domain" description="UDP-N-acetylglucosamine 2-epimerase" evidence="2">
    <location>
        <begin position="37"/>
        <end position="178"/>
    </location>
</feature>
<comment type="caution">
    <text evidence="3">The sequence shown here is derived from an EMBL/GenBank/DDBJ whole genome shotgun (WGS) entry which is preliminary data.</text>
</comment>
<keyword evidence="4" id="KW-1185">Reference proteome</keyword>
<dbReference type="PANTHER" id="PTHR43174:SF1">
    <property type="entry name" value="UDP-N-ACETYLGLUCOSAMINE 2-EPIMERASE"/>
    <property type="match status" value="1"/>
</dbReference>
<organism evidence="3 4">
    <name type="scientific">Sabulicella glaciei</name>
    <dbReference type="NCBI Taxonomy" id="2984948"/>
    <lineage>
        <taxon>Bacteria</taxon>
        <taxon>Pseudomonadati</taxon>
        <taxon>Pseudomonadota</taxon>
        <taxon>Alphaproteobacteria</taxon>
        <taxon>Acetobacterales</taxon>
        <taxon>Acetobacteraceae</taxon>
        <taxon>Sabulicella</taxon>
    </lineage>
</organism>
<dbReference type="Proteomes" id="UP001526430">
    <property type="component" value="Unassembled WGS sequence"/>
</dbReference>
<evidence type="ECO:0000313" key="4">
    <source>
        <dbReference type="Proteomes" id="UP001526430"/>
    </source>
</evidence>
<evidence type="ECO:0000313" key="3">
    <source>
        <dbReference type="EMBL" id="MCW8085010.1"/>
    </source>
</evidence>
<accession>A0ABT3NS66</accession>
<dbReference type="SUPFAM" id="SSF53756">
    <property type="entry name" value="UDP-Glycosyltransferase/glycogen phosphorylase"/>
    <property type="match status" value="1"/>
</dbReference>
<proteinExistence type="inferred from homology"/>
<dbReference type="Pfam" id="PF02350">
    <property type="entry name" value="Epimerase_2"/>
    <property type="match status" value="1"/>
</dbReference>
<dbReference type="PANTHER" id="PTHR43174">
    <property type="entry name" value="UDP-N-ACETYLGLUCOSAMINE 2-EPIMERASE"/>
    <property type="match status" value="1"/>
</dbReference>
<dbReference type="InterPro" id="IPR003331">
    <property type="entry name" value="UDP_GlcNAc_Epimerase_2_dom"/>
</dbReference>
<gene>
    <name evidence="3" type="ORF">OF850_05175</name>
</gene>
<reference evidence="3 4" key="1">
    <citation type="submission" date="2022-10" db="EMBL/GenBank/DDBJ databases">
        <title>Roseococcus glaciei nov., sp. nov., isolated from glacier.</title>
        <authorList>
            <person name="Liu Q."/>
            <person name="Xin Y.-H."/>
        </authorList>
    </citation>
    <scope>NUCLEOTIDE SEQUENCE [LARGE SCALE GENOMIC DNA]</scope>
    <source>
        <strain evidence="3 4">MDT2-1-1</strain>
    </source>
</reference>
<dbReference type="InterPro" id="IPR029767">
    <property type="entry name" value="WecB-like"/>
</dbReference>
<keyword evidence="1" id="KW-0413">Isomerase</keyword>
<dbReference type="EMBL" id="JAPFQI010000001">
    <property type="protein sequence ID" value="MCW8085010.1"/>
    <property type="molecule type" value="Genomic_DNA"/>
</dbReference>